<evidence type="ECO:0000313" key="1">
    <source>
        <dbReference type="EMBL" id="MDY0408834.1"/>
    </source>
</evidence>
<dbReference type="PANTHER" id="PTHR40056">
    <property type="entry name" value="HYPOTHETICAL CYTOSOLIC PROTEIN"/>
    <property type="match status" value="1"/>
</dbReference>
<accession>A0ABU5CR66</accession>
<proteinExistence type="predicted"/>
<dbReference type="EMBL" id="JAWDIQ010000001">
    <property type="protein sequence ID" value="MDY0408834.1"/>
    <property type="molecule type" value="Genomic_DNA"/>
</dbReference>
<reference evidence="1 2" key="1">
    <citation type="submission" date="2023-10" db="EMBL/GenBank/DDBJ databases">
        <title>Virgibacillus soli CC-YMP-6 genome.</title>
        <authorList>
            <person name="Miliotis G."/>
            <person name="Sengupta P."/>
            <person name="Hameed A."/>
            <person name="Chuvochina M."/>
            <person name="Mcdonagh F."/>
            <person name="Simpson A.C."/>
            <person name="Singh N.K."/>
            <person name="Rekha P.D."/>
            <person name="Raman K."/>
            <person name="Hugenholtz P."/>
            <person name="Venkateswaran K."/>
        </authorList>
    </citation>
    <scope>NUCLEOTIDE SEQUENCE [LARGE SCALE GENOMIC DNA]</scope>
    <source>
        <strain evidence="1 2">CC-YMP-6</strain>
    </source>
</reference>
<dbReference type="PANTHER" id="PTHR40056:SF1">
    <property type="entry name" value="DUF1836 DOMAIN-CONTAINING PROTEIN"/>
    <property type="match status" value="1"/>
</dbReference>
<sequence>MENKISEIIALLDLDNKLTLEEIPDIDLYMDQVIQLFENKYAETKRNDEEKILTKTMINNYAKGRLFFPIKNKKYTKQHVLLISLIYQLKGALSINDIKKILDQLNEKIVNDQFQLDNFYESYMQLLDVNAKNFKIDVEDCAKDVTNEIAQYADEDATYLEKLLLITSLVNMSNFYRRAAELLVDKIENSKSDKPD</sequence>
<protein>
    <submittedName>
        <fullName evidence="1">DUF1836 domain-containing protein</fullName>
    </submittedName>
</protein>
<gene>
    <name evidence="1" type="ORF">RWD45_10080</name>
</gene>
<name>A0ABU5CR66_9BACI</name>
<keyword evidence="2" id="KW-1185">Reference proteome</keyword>
<evidence type="ECO:0000313" key="2">
    <source>
        <dbReference type="Proteomes" id="UP001275315"/>
    </source>
</evidence>
<dbReference type="Pfam" id="PF08876">
    <property type="entry name" value="DUF1836"/>
    <property type="match status" value="1"/>
</dbReference>
<dbReference type="InterPro" id="IPR014975">
    <property type="entry name" value="DUF1836"/>
</dbReference>
<organism evidence="1 2">
    <name type="scientific">Paracerasibacillus soli</name>
    <dbReference type="NCBI Taxonomy" id="480284"/>
    <lineage>
        <taxon>Bacteria</taxon>
        <taxon>Bacillati</taxon>
        <taxon>Bacillota</taxon>
        <taxon>Bacilli</taxon>
        <taxon>Bacillales</taxon>
        <taxon>Bacillaceae</taxon>
        <taxon>Paracerasibacillus</taxon>
    </lineage>
</organism>
<dbReference type="RefSeq" id="WP_320379539.1">
    <property type="nucleotide sequence ID" value="NZ_JAWDIQ010000001.1"/>
</dbReference>
<comment type="caution">
    <text evidence="1">The sequence shown here is derived from an EMBL/GenBank/DDBJ whole genome shotgun (WGS) entry which is preliminary data.</text>
</comment>
<dbReference type="Proteomes" id="UP001275315">
    <property type="component" value="Unassembled WGS sequence"/>
</dbReference>